<reference evidence="4" key="1">
    <citation type="submission" date="2016-06" db="UniProtKB">
        <authorList>
            <consortium name="WormBaseParasite"/>
        </authorList>
    </citation>
    <scope>IDENTIFICATION</scope>
</reference>
<keyword evidence="3" id="KW-1185">Reference proteome</keyword>
<dbReference type="AlphaFoldDB" id="A0A183SKL9"/>
<feature type="region of interest" description="Disordered" evidence="1">
    <location>
        <begin position="63"/>
        <end position="95"/>
    </location>
</feature>
<evidence type="ECO:0000313" key="4">
    <source>
        <dbReference type="WBParaSite" id="SSLN_0000492201-mRNA-1"/>
    </source>
</evidence>
<dbReference type="Proteomes" id="UP000275846">
    <property type="component" value="Unassembled WGS sequence"/>
</dbReference>
<sequence length="95" mass="10631">MPERRFVQTDAGGGDGGDELATSIRCRLRCQTVQKMRRPLSGDLRTQLSVSLGRWLVLSKNQDLDTQSRSHLPPPSKAREQQNQPMSTAWRGIVA</sequence>
<proteinExistence type="predicted"/>
<dbReference type="EMBL" id="UYSU01032993">
    <property type="protein sequence ID" value="VDL91152.1"/>
    <property type="molecule type" value="Genomic_DNA"/>
</dbReference>
<evidence type="ECO:0000313" key="3">
    <source>
        <dbReference type="Proteomes" id="UP000275846"/>
    </source>
</evidence>
<evidence type="ECO:0000256" key="1">
    <source>
        <dbReference type="SAM" id="MobiDB-lite"/>
    </source>
</evidence>
<reference evidence="2 3" key="2">
    <citation type="submission" date="2018-11" db="EMBL/GenBank/DDBJ databases">
        <authorList>
            <consortium name="Pathogen Informatics"/>
        </authorList>
    </citation>
    <scope>NUCLEOTIDE SEQUENCE [LARGE SCALE GENOMIC DNA]</scope>
    <source>
        <strain evidence="2 3">NST_G2</strain>
    </source>
</reference>
<feature type="region of interest" description="Disordered" evidence="1">
    <location>
        <begin position="1"/>
        <end position="20"/>
    </location>
</feature>
<accession>A0A183SKL9</accession>
<organism evidence="4">
    <name type="scientific">Schistocephalus solidus</name>
    <name type="common">Tapeworm</name>
    <dbReference type="NCBI Taxonomy" id="70667"/>
    <lineage>
        <taxon>Eukaryota</taxon>
        <taxon>Metazoa</taxon>
        <taxon>Spiralia</taxon>
        <taxon>Lophotrochozoa</taxon>
        <taxon>Platyhelminthes</taxon>
        <taxon>Cestoda</taxon>
        <taxon>Eucestoda</taxon>
        <taxon>Diphyllobothriidea</taxon>
        <taxon>Diphyllobothriidae</taxon>
        <taxon>Schistocephalus</taxon>
    </lineage>
</organism>
<evidence type="ECO:0000313" key="2">
    <source>
        <dbReference type="EMBL" id="VDL91152.1"/>
    </source>
</evidence>
<gene>
    <name evidence="2" type="ORF">SSLN_LOCUS4767</name>
</gene>
<name>A0A183SKL9_SCHSO</name>
<protein>
    <submittedName>
        <fullName evidence="2 4">Uncharacterized protein</fullName>
    </submittedName>
</protein>
<dbReference type="WBParaSite" id="SSLN_0000492201-mRNA-1">
    <property type="protein sequence ID" value="SSLN_0000492201-mRNA-1"/>
    <property type="gene ID" value="SSLN_0000492201"/>
</dbReference>